<dbReference type="SUPFAM" id="SSF50249">
    <property type="entry name" value="Nucleic acid-binding proteins"/>
    <property type="match status" value="3"/>
</dbReference>
<dbReference type="CDD" id="cd04493">
    <property type="entry name" value="BRCA2DBD_OB1"/>
    <property type="match status" value="1"/>
</dbReference>
<reference evidence="9" key="1">
    <citation type="journal article" date="2025" name="Foods">
        <title>Unveiling the Microbial Signatures of Arabica Coffee Cherries: Insights into Ripeness Specific Diversity, Functional Traits, and Implications for Quality and Safety.</title>
        <authorList>
            <consortium name="RefSeq"/>
            <person name="Tenea G.N."/>
            <person name="Cifuentes V."/>
            <person name="Reyes P."/>
            <person name="Cevallos-Vallejos M."/>
        </authorList>
    </citation>
    <scope>NUCLEOTIDE SEQUENCE [LARGE SCALE GENOMIC DNA]</scope>
</reference>
<dbReference type="PANTHER" id="PTHR11289">
    <property type="entry name" value="BREAST CANCER TYPE 2 SUSCEPTIBILITY PROTEIN BRCA2"/>
    <property type="match status" value="1"/>
</dbReference>
<evidence type="ECO:0000256" key="4">
    <source>
        <dbReference type="ARBA" id="ARBA00023172"/>
    </source>
</evidence>
<dbReference type="SUPFAM" id="SSF81878">
    <property type="entry name" value="BRCA2 tower domain"/>
    <property type="match status" value="1"/>
</dbReference>
<dbReference type="InterPro" id="IPR015525">
    <property type="entry name" value="BRCA2"/>
</dbReference>
<evidence type="ECO:0000256" key="2">
    <source>
        <dbReference type="ARBA" id="ARBA00022763"/>
    </source>
</evidence>
<keyword evidence="5" id="KW-0234">DNA repair</keyword>
<feature type="compositionally biased region" description="Basic and acidic residues" evidence="6">
    <location>
        <begin position="356"/>
        <end position="379"/>
    </location>
</feature>
<feature type="domain" description="BRCA2 OB1" evidence="7">
    <location>
        <begin position="670"/>
        <end position="796"/>
    </location>
</feature>
<reference evidence="10 11" key="2">
    <citation type="submission" date="2025-04" db="UniProtKB">
        <authorList>
            <consortium name="RefSeq"/>
        </authorList>
    </citation>
    <scope>IDENTIFICATION</scope>
    <source>
        <tissue evidence="10 11">Leaves</tissue>
    </source>
</reference>
<evidence type="ECO:0000259" key="8">
    <source>
        <dbReference type="Pfam" id="PF09169"/>
    </source>
</evidence>
<dbReference type="GeneID" id="113691880"/>
<dbReference type="GO" id="GO:0003677">
    <property type="term" value="F:DNA binding"/>
    <property type="evidence" value="ECO:0007669"/>
    <property type="project" value="UniProtKB-KW"/>
</dbReference>
<dbReference type="InterPro" id="IPR015187">
    <property type="entry name" value="BRCA2_OB_1"/>
</dbReference>
<sequence>MSTWQLFSDAGDNVRWEISDQHLSNQEAESNRALEYPPPQSHRLPSMADLLLQGTANELLFTGYSRFTEVRDGNSDNTPSFRSGLGKSVAVKQSSISRALAILGDEGDAVTQTGCSRLRDVRHGNLDSASSFRTGLGESVGVKQSSISRAFEILSDGGDEVIRTGQQIRGDNEFGFSNTISWTGPRKAINVPKSALRTSLEQMTDTSNSFFQTASGKAVSLSSAGLLRAKVLLGPEEHGDCKNFEDLEQEGQLSTSYQPSGLRSSFLFEGEAGVNNTLLNGDIILPISPLDGKINSASCQSKYVIPDFLQSAPKPPPVKFQTAGGRSISVSNDALKRALSLLGDQEAGAYSDEGNATDHEYPFSRDTESKNTKPSKENDPNTPFPYQETANSNHLSKNFTSPFRSNSCQRESSVRPRIIGQGSNLIKKFDAEAKHNLSSPCNSLPSYENHLRKKTQVATMDSLERPSSGPLVDISNSIGANSTDVKWNSAEKRRLGRSTVSPFKRPRSSKFITPFCRNKTSSPNGMPSLTTNEISYEGRVSTRLPFQVSRLYVKEYFTEPPFGRSKIENLSDEIRRMNPGVAEYYTFPDDFGSGCIGAEEFYHMLVQPEVSPYHVSKEWVINHYKWIVWKLASYERCYPAKFSGKLLSVSNVLEELKYRYDKEVNHGHRSAVKRILEGDAPPSSRMVLCISSVLSVCGTEVGCQPIASREVESGAAAKIELTDGWYSIIALLDVRLSKKLAAGKLFIGQKLTIWGAGLCGWAGPVSPLEAPRTSTLLLHMNGTYRTHWADRLGFCKVDGLPLAFRSIKSTGGVVPSTLVGILRIYPVVYWERLSDGGFIVRSERMYTKMLHSYNKRRSVVVEDVLSKFQGENETFHTLDDNDSEEGAKIMKMLEKAAEPEVIMAEMTSEQLTSFASYQAKLEMLRHSDMQKSLETALKAAGLGGREVTPFMRVKVVGLTSKDSPQKCFPHTGLITIWNPTEKQQSELVEGRVYAVSCLTPSTSDSSTLYLQTNGPSTKWLSLSPSAIEHFKPFFTPRKSILLSNLGEVSLSSEFDIAACVVYVGDAYTTDRHKKQWVFVTDGSIHGLHSREPLESLLAIGFCSPFSDGDMLAPVNYNLAGSTVGFCNLIKRAKDQVNNVWVAEATENSTYSLTFDDRCYFSHLKEAAASTQKWANNSSLAIETLRKRVVSIVSNSAA</sequence>
<dbReference type="SUPFAM" id="SSF81872">
    <property type="entry name" value="BRCA2 helical domain"/>
    <property type="match status" value="1"/>
</dbReference>
<evidence type="ECO:0000313" key="9">
    <source>
        <dbReference type="Proteomes" id="UP001652660"/>
    </source>
</evidence>
<accession>A0A6P6SIV7</accession>
<dbReference type="AlphaFoldDB" id="A0A6P6SIV7"/>
<feature type="compositionally biased region" description="Polar residues" evidence="6">
    <location>
        <begin position="388"/>
        <end position="411"/>
    </location>
</feature>
<dbReference type="Gene3D" id="2.40.50.140">
    <property type="entry name" value="Nucleic acid-binding proteins"/>
    <property type="match status" value="4"/>
</dbReference>
<keyword evidence="9" id="KW-1185">Reference proteome</keyword>
<dbReference type="InterPro" id="IPR015252">
    <property type="entry name" value="BRCA2_hlx"/>
</dbReference>
<keyword evidence="4" id="KW-0233">DNA recombination</keyword>
<evidence type="ECO:0000256" key="6">
    <source>
        <dbReference type="SAM" id="MobiDB-lite"/>
    </source>
</evidence>
<gene>
    <name evidence="10 11" type="primary">LOC113691880</name>
</gene>
<dbReference type="PANTHER" id="PTHR11289:SF0">
    <property type="entry name" value="BREAST CANCER TYPE 2 SUSCEPTIBILITY PROTEIN"/>
    <property type="match status" value="1"/>
</dbReference>
<dbReference type="OrthoDB" id="21095at2759"/>
<evidence type="ECO:0000256" key="1">
    <source>
        <dbReference type="ARBA" id="ARBA00022737"/>
    </source>
</evidence>
<evidence type="ECO:0000256" key="5">
    <source>
        <dbReference type="ARBA" id="ARBA00023204"/>
    </source>
</evidence>
<proteinExistence type="predicted"/>
<feature type="domain" description="Breast cancer type 2 susceptibility protein helical" evidence="8">
    <location>
        <begin position="593"/>
        <end position="666"/>
    </location>
</feature>
<dbReference type="InterPro" id="IPR036315">
    <property type="entry name" value="BRCA2_hlx_sf"/>
</dbReference>
<dbReference type="FunFam" id="2.40.50.140:FF:000262">
    <property type="entry name" value="Protein BREAST CANCER SUSCEPTIBILITY 2 homolog B"/>
    <property type="match status" value="1"/>
</dbReference>
<keyword evidence="2" id="KW-0227">DNA damage</keyword>
<evidence type="ECO:0000259" key="7">
    <source>
        <dbReference type="Pfam" id="PF09103"/>
    </source>
</evidence>
<dbReference type="Pfam" id="PF09169">
    <property type="entry name" value="BRCA-2_helical"/>
    <property type="match status" value="1"/>
</dbReference>
<dbReference type="InterPro" id="IPR012340">
    <property type="entry name" value="NA-bd_OB-fold"/>
</dbReference>
<dbReference type="Pfam" id="PF09103">
    <property type="entry name" value="BRCA-2_OB1"/>
    <property type="match status" value="1"/>
</dbReference>
<keyword evidence="3" id="KW-0238">DNA-binding</keyword>
<dbReference type="GO" id="GO:0006355">
    <property type="term" value="P:regulation of DNA-templated transcription"/>
    <property type="evidence" value="ECO:0007669"/>
    <property type="project" value="TreeGrafter"/>
</dbReference>
<dbReference type="PROSITE" id="PS50138">
    <property type="entry name" value="BRCA2_REPEAT"/>
    <property type="match status" value="2"/>
</dbReference>
<dbReference type="Proteomes" id="UP001652660">
    <property type="component" value="Chromosome 6c"/>
</dbReference>
<organism evidence="9 11">
    <name type="scientific">Coffea arabica</name>
    <name type="common">Arabian coffee</name>
    <dbReference type="NCBI Taxonomy" id="13443"/>
    <lineage>
        <taxon>Eukaryota</taxon>
        <taxon>Viridiplantae</taxon>
        <taxon>Streptophyta</taxon>
        <taxon>Embryophyta</taxon>
        <taxon>Tracheophyta</taxon>
        <taxon>Spermatophyta</taxon>
        <taxon>Magnoliopsida</taxon>
        <taxon>eudicotyledons</taxon>
        <taxon>Gunneridae</taxon>
        <taxon>Pentapetalae</taxon>
        <taxon>asterids</taxon>
        <taxon>lamiids</taxon>
        <taxon>Gentianales</taxon>
        <taxon>Rubiaceae</taxon>
        <taxon>Ixoroideae</taxon>
        <taxon>Gardenieae complex</taxon>
        <taxon>Bertiereae - Coffeeae clade</taxon>
        <taxon>Coffeeae</taxon>
        <taxon>Coffea</taxon>
    </lineage>
</organism>
<evidence type="ECO:0000313" key="10">
    <source>
        <dbReference type="RefSeq" id="XP_027066007.1"/>
    </source>
</evidence>
<dbReference type="RefSeq" id="XP_027066007.1">
    <property type="nucleotide sequence ID" value="XM_027210206.1"/>
</dbReference>
<feature type="region of interest" description="Disordered" evidence="6">
    <location>
        <begin position="348"/>
        <end position="416"/>
    </location>
</feature>
<dbReference type="RefSeq" id="XP_027066008.1">
    <property type="nucleotide sequence ID" value="XM_027210207.1"/>
</dbReference>
<evidence type="ECO:0000256" key="3">
    <source>
        <dbReference type="ARBA" id="ARBA00023125"/>
    </source>
</evidence>
<dbReference type="InterPro" id="IPR002093">
    <property type="entry name" value="BRCA2_repeat"/>
</dbReference>
<dbReference type="Pfam" id="PF00634">
    <property type="entry name" value="BRCA2"/>
    <property type="match status" value="3"/>
</dbReference>
<keyword evidence="1" id="KW-0677">Repeat</keyword>
<evidence type="ECO:0000313" key="11">
    <source>
        <dbReference type="RefSeq" id="XP_027066008.1"/>
    </source>
</evidence>
<dbReference type="GO" id="GO:0000724">
    <property type="term" value="P:double-strand break repair via homologous recombination"/>
    <property type="evidence" value="ECO:0007669"/>
    <property type="project" value="InterPro"/>
</dbReference>
<name>A0A6P6SIV7_COFAR</name>
<protein>
    <submittedName>
        <fullName evidence="10 11">Protein BREAST CANCER SUSCEPTIBILITY 2 homolog B-like</fullName>
    </submittedName>
</protein>